<comment type="caution">
    <text evidence="2">The sequence shown here is derived from an EMBL/GenBank/DDBJ whole genome shotgun (WGS) entry which is preliminary data.</text>
</comment>
<feature type="domain" description="Ice-binding protein C-terminal" evidence="1">
    <location>
        <begin position="129"/>
        <end position="153"/>
    </location>
</feature>
<reference evidence="3" key="1">
    <citation type="journal article" date="2019" name="Int. J. Syst. Evol. Microbiol.">
        <title>The Global Catalogue of Microorganisms (GCM) 10K type strain sequencing project: providing services to taxonomists for standard genome sequencing and annotation.</title>
        <authorList>
            <consortium name="The Broad Institute Genomics Platform"/>
            <consortium name="The Broad Institute Genome Sequencing Center for Infectious Disease"/>
            <person name="Wu L."/>
            <person name="Ma J."/>
        </authorList>
    </citation>
    <scope>NUCLEOTIDE SEQUENCE [LARGE SCALE GENOMIC DNA]</scope>
    <source>
        <strain evidence="3">CGMCC 1.16275</strain>
    </source>
</reference>
<keyword evidence="3" id="KW-1185">Reference proteome</keyword>
<organism evidence="2 3">
    <name type="scientific">Sphingomonas tabacisoli</name>
    <dbReference type="NCBI Taxonomy" id="2249466"/>
    <lineage>
        <taxon>Bacteria</taxon>
        <taxon>Pseudomonadati</taxon>
        <taxon>Pseudomonadota</taxon>
        <taxon>Alphaproteobacteria</taxon>
        <taxon>Sphingomonadales</taxon>
        <taxon>Sphingomonadaceae</taxon>
        <taxon>Sphingomonas</taxon>
    </lineage>
</organism>
<accession>A0ABW4I0Q3</accession>
<evidence type="ECO:0000313" key="3">
    <source>
        <dbReference type="Proteomes" id="UP001597115"/>
    </source>
</evidence>
<sequence>MKAEVFTLTFEPGTFQLDNISDGFAIYDLEHRANIGLTGSIGNGVAHASTKADGSLGELSVGQLNPIAQILSFDLRGTGTAQLQIGNTFQNITLTSDFVSYGGYSGGSFALHAITGSVDLDNLTIDEPPVPEPATWTMMIAGFGMAGAALRRRSSTVRLALR</sequence>
<proteinExistence type="predicted"/>
<name>A0ABW4I0Q3_9SPHN</name>
<dbReference type="EMBL" id="JBHUDY010000001">
    <property type="protein sequence ID" value="MFD1610625.1"/>
    <property type="molecule type" value="Genomic_DNA"/>
</dbReference>
<evidence type="ECO:0000259" key="1">
    <source>
        <dbReference type="Pfam" id="PF07589"/>
    </source>
</evidence>
<dbReference type="NCBIfam" id="TIGR02595">
    <property type="entry name" value="PEP_CTERM"/>
    <property type="match status" value="1"/>
</dbReference>
<dbReference type="NCBIfam" id="NF035944">
    <property type="entry name" value="PEPxxWA-CTERM"/>
    <property type="match status" value="1"/>
</dbReference>
<gene>
    <name evidence="2" type="ORF">ACFSCW_02280</name>
</gene>
<dbReference type="RefSeq" id="WP_380886470.1">
    <property type="nucleotide sequence ID" value="NZ_JBHUDY010000001.1"/>
</dbReference>
<protein>
    <submittedName>
        <fullName evidence="2">PEPxxWA-CTERM sorting domain-containing protein</fullName>
    </submittedName>
</protein>
<dbReference type="Pfam" id="PF07589">
    <property type="entry name" value="PEP-CTERM"/>
    <property type="match status" value="1"/>
</dbReference>
<dbReference type="Proteomes" id="UP001597115">
    <property type="component" value="Unassembled WGS sequence"/>
</dbReference>
<dbReference type="InterPro" id="IPR013424">
    <property type="entry name" value="Ice-binding_C"/>
</dbReference>
<evidence type="ECO:0000313" key="2">
    <source>
        <dbReference type="EMBL" id="MFD1610625.1"/>
    </source>
</evidence>